<proteinExistence type="predicted"/>
<sequence>MAASGGVQWEAPGARRYLRLKHRMRIAAAKRVYRPQAKIVCFPDLVFFDAPAACNDSLPSACYAYLRRVCSVRVLLLAPAWMVTSSSFEFSHPSADTLHTIHGYEFEIPLGIDAGSFSIDNCETNWSIQGTTLSDGLTDCLQDRQETKALIARESAVLQSRNAPERRHSCNLGNLKDLYWDGHARPWLAPEW</sequence>
<evidence type="ECO:0000313" key="2">
    <source>
        <dbReference type="Proteomes" id="UP001148629"/>
    </source>
</evidence>
<accession>A0ACC1RCL3</accession>
<comment type="caution">
    <text evidence="1">The sequence shown here is derived from an EMBL/GenBank/DDBJ whole genome shotgun (WGS) entry which is preliminary data.</text>
</comment>
<keyword evidence="2" id="KW-1185">Reference proteome</keyword>
<dbReference type="Proteomes" id="UP001148629">
    <property type="component" value="Unassembled WGS sequence"/>
</dbReference>
<reference evidence="1" key="1">
    <citation type="submission" date="2022-08" db="EMBL/GenBank/DDBJ databases">
        <title>Genome Sequence of Fusarium decemcellulare.</title>
        <authorList>
            <person name="Buettner E."/>
        </authorList>
    </citation>
    <scope>NUCLEOTIDE SEQUENCE</scope>
    <source>
        <strain evidence="1">Babe19</strain>
    </source>
</reference>
<name>A0ACC1RCL3_9HYPO</name>
<protein>
    <submittedName>
        <fullName evidence="1">Uncharacterized protein</fullName>
    </submittedName>
</protein>
<evidence type="ECO:0000313" key="1">
    <source>
        <dbReference type="EMBL" id="KAJ3510029.1"/>
    </source>
</evidence>
<gene>
    <name evidence="1" type="ORF">NM208_g15589</name>
</gene>
<dbReference type="EMBL" id="JANRMS010004286">
    <property type="protein sequence ID" value="KAJ3510029.1"/>
    <property type="molecule type" value="Genomic_DNA"/>
</dbReference>
<organism evidence="1 2">
    <name type="scientific">Fusarium decemcellulare</name>
    <dbReference type="NCBI Taxonomy" id="57161"/>
    <lineage>
        <taxon>Eukaryota</taxon>
        <taxon>Fungi</taxon>
        <taxon>Dikarya</taxon>
        <taxon>Ascomycota</taxon>
        <taxon>Pezizomycotina</taxon>
        <taxon>Sordariomycetes</taxon>
        <taxon>Hypocreomycetidae</taxon>
        <taxon>Hypocreales</taxon>
        <taxon>Nectriaceae</taxon>
        <taxon>Fusarium</taxon>
        <taxon>Fusarium decemcellulare species complex</taxon>
    </lineage>
</organism>